<dbReference type="InterPro" id="IPR036271">
    <property type="entry name" value="Tet_transcr_reg_TetR-rel_C_sf"/>
</dbReference>
<evidence type="ECO:0000259" key="3">
    <source>
        <dbReference type="PROSITE" id="PS50977"/>
    </source>
</evidence>
<dbReference type="Gene3D" id="1.10.357.10">
    <property type="entry name" value="Tetracycline Repressor, domain 2"/>
    <property type="match status" value="1"/>
</dbReference>
<name>A0ABY5DRQ6_9ACTN</name>
<dbReference type="InterPro" id="IPR049397">
    <property type="entry name" value="EthR_C"/>
</dbReference>
<dbReference type="PANTHER" id="PTHR30055:SF184">
    <property type="entry name" value="HTH-TYPE TRANSCRIPTIONAL REGULATOR ETHR"/>
    <property type="match status" value="1"/>
</dbReference>
<organism evidence="4 5">
    <name type="scientific">Paraconexibacter antarcticus</name>
    <dbReference type="NCBI Taxonomy" id="2949664"/>
    <lineage>
        <taxon>Bacteria</taxon>
        <taxon>Bacillati</taxon>
        <taxon>Actinomycetota</taxon>
        <taxon>Thermoleophilia</taxon>
        <taxon>Solirubrobacterales</taxon>
        <taxon>Paraconexibacteraceae</taxon>
        <taxon>Paraconexibacter</taxon>
    </lineage>
</organism>
<evidence type="ECO:0000256" key="1">
    <source>
        <dbReference type="ARBA" id="ARBA00023125"/>
    </source>
</evidence>
<feature type="domain" description="HTH tetR-type" evidence="3">
    <location>
        <begin position="14"/>
        <end position="75"/>
    </location>
</feature>
<reference evidence="4 5" key="1">
    <citation type="submission" date="2022-06" db="EMBL/GenBank/DDBJ databases">
        <title>Paraconexibacter antarcticus.</title>
        <authorList>
            <person name="Kim C.S."/>
        </authorList>
    </citation>
    <scope>NUCLEOTIDE SEQUENCE [LARGE SCALE GENOMIC DNA]</scope>
    <source>
        <strain evidence="4 5">02-257</strain>
    </source>
</reference>
<feature type="DNA-binding region" description="H-T-H motif" evidence="2">
    <location>
        <begin position="38"/>
        <end position="57"/>
    </location>
</feature>
<dbReference type="PANTHER" id="PTHR30055">
    <property type="entry name" value="HTH-TYPE TRANSCRIPTIONAL REGULATOR RUTR"/>
    <property type="match status" value="1"/>
</dbReference>
<dbReference type="Pfam" id="PF00440">
    <property type="entry name" value="TetR_N"/>
    <property type="match status" value="1"/>
</dbReference>
<dbReference type="InterPro" id="IPR009057">
    <property type="entry name" value="Homeodomain-like_sf"/>
</dbReference>
<dbReference type="InterPro" id="IPR050109">
    <property type="entry name" value="HTH-type_TetR-like_transc_reg"/>
</dbReference>
<keyword evidence="1 2" id="KW-0238">DNA-binding</keyword>
<dbReference type="SUPFAM" id="SSF48498">
    <property type="entry name" value="Tetracyclin repressor-like, C-terminal domain"/>
    <property type="match status" value="1"/>
</dbReference>
<accession>A0ABY5DRQ6</accession>
<dbReference type="Gene3D" id="1.10.10.60">
    <property type="entry name" value="Homeodomain-like"/>
    <property type="match status" value="1"/>
</dbReference>
<dbReference type="RefSeq" id="WP_254570659.1">
    <property type="nucleotide sequence ID" value="NZ_CP098502.1"/>
</dbReference>
<dbReference type="Proteomes" id="UP001056035">
    <property type="component" value="Chromosome"/>
</dbReference>
<sequence length="206" mass="22884">MLSRRSPLPEDQRGRTRDGILDATRGLLGEGKAFAELSVGEISMRAGVSRPTFYSYFQDKRALVLSLGEELEHDVRAAAGPWLRDEDDDLRSTLSGVLSGFRTHSATLGAIVEAATYDPDVATFWRDFHEWFLVNAAERAMRADDTLAREDAEAVAYSLVWMTERCLTEHLGAPRVREEPLLNAIERLWRSAIPATDAKPDPLPGG</sequence>
<evidence type="ECO:0000313" key="5">
    <source>
        <dbReference type="Proteomes" id="UP001056035"/>
    </source>
</evidence>
<evidence type="ECO:0000256" key="2">
    <source>
        <dbReference type="PROSITE-ProRule" id="PRU00335"/>
    </source>
</evidence>
<proteinExistence type="predicted"/>
<protein>
    <submittedName>
        <fullName evidence="4">TetR/AcrR family transcriptional regulator</fullName>
    </submittedName>
</protein>
<keyword evidence="5" id="KW-1185">Reference proteome</keyword>
<gene>
    <name evidence="4" type="ORF">NBH00_21690</name>
</gene>
<dbReference type="EMBL" id="CP098502">
    <property type="protein sequence ID" value="UTI63943.1"/>
    <property type="molecule type" value="Genomic_DNA"/>
</dbReference>
<dbReference type="SUPFAM" id="SSF46689">
    <property type="entry name" value="Homeodomain-like"/>
    <property type="match status" value="1"/>
</dbReference>
<dbReference type="PROSITE" id="PS50977">
    <property type="entry name" value="HTH_TETR_2"/>
    <property type="match status" value="1"/>
</dbReference>
<dbReference type="InterPro" id="IPR001647">
    <property type="entry name" value="HTH_TetR"/>
</dbReference>
<evidence type="ECO:0000313" key="4">
    <source>
        <dbReference type="EMBL" id="UTI63943.1"/>
    </source>
</evidence>
<dbReference type="Pfam" id="PF21313">
    <property type="entry name" value="EthR_C"/>
    <property type="match status" value="1"/>
</dbReference>